<dbReference type="KEGG" id="chn:A605_05300"/>
<dbReference type="RefSeq" id="WP_015400485.1">
    <property type="nucleotide sequence ID" value="NC_020302.1"/>
</dbReference>
<dbReference type="PANTHER" id="PTHR43877">
    <property type="entry name" value="AMINOALKYLPHOSPHONATE N-ACETYLTRANSFERASE-RELATED-RELATED"/>
    <property type="match status" value="1"/>
</dbReference>
<dbReference type="STRING" id="1121362.A605_05300"/>
<keyword evidence="1 4" id="KW-0808">Transferase</keyword>
<keyword evidence="2" id="KW-0012">Acyltransferase</keyword>
<dbReference type="InterPro" id="IPR050832">
    <property type="entry name" value="Bact_Acetyltransf"/>
</dbReference>
<dbReference type="OrthoDB" id="9805924at2"/>
<dbReference type="PATRIC" id="fig|1121362.3.peg.1065"/>
<evidence type="ECO:0000256" key="1">
    <source>
        <dbReference type="ARBA" id="ARBA00022679"/>
    </source>
</evidence>
<dbReference type="InterPro" id="IPR000182">
    <property type="entry name" value="GNAT_dom"/>
</dbReference>
<evidence type="ECO:0000256" key="2">
    <source>
        <dbReference type="ARBA" id="ARBA00023315"/>
    </source>
</evidence>
<dbReference type="Gene3D" id="3.40.630.30">
    <property type="match status" value="1"/>
</dbReference>
<organism evidence="4 5">
    <name type="scientific">Corynebacterium halotolerans YIM 70093 = DSM 44683</name>
    <dbReference type="NCBI Taxonomy" id="1121362"/>
    <lineage>
        <taxon>Bacteria</taxon>
        <taxon>Bacillati</taxon>
        <taxon>Actinomycetota</taxon>
        <taxon>Actinomycetes</taxon>
        <taxon>Mycobacteriales</taxon>
        <taxon>Corynebacteriaceae</taxon>
        <taxon>Corynebacterium</taxon>
    </lineage>
</organism>
<sequence>MIRQATAADARTVGTLLHRFNAEFGVPEPAAVEFARRFETLLARDDVIVLLAGGEEAVGFAFATLRPTPYHDGPLAQLEELYVEPARRSEGIGGRILDELLRLVRAHGCEEMHIGVDAPDTEARRFYERHGFTNIEPDGGGAMLLYLREFG</sequence>
<dbReference type="Pfam" id="PF00583">
    <property type="entry name" value="Acetyltransf_1"/>
    <property type="match status" value="1"/>
</dbReference>
<evidence type="ECO:0000313" key="4">
    <source>
        <dbReference type="EMBL" id="AGF72066.1"/>
    </source>
</evidence>
<dbReference type="GO" id="GO:0016747">
    <property type="term" value="F:acyltransferase activity, transferring groups other than amino-acyl groups"/>
    <property type="evidence" value="ECO:0007669"/>
    <property type="project" value="InterPro"/>
</dbReference>
<dbReference type="EMBL" id="CP003697">
    <property type="protein sequence ID" value="AGF72066.1"/>
    <property type="molecule type" value="Genomic_DNA"/>
</dbReference>
<dbReference type="HOGENOM" id="CLU_013985_34_7_11"/>
<protein>
    <submittedName>
        <fullName evidence="4">N-acetyltransferase GCN5</fullName>
    </submittedName>
</protein>
<feature type="domain" description="N-acetyltransferase" evidence="3">
    <location>
        <begin position="1"/>
        <end position="151"/>
    </location>
</feature>
<dbReference type="AlphaFoldDB" id="M1P603"/>
<evidence type="ECO:0000259" key="3">
    <source>
        <dbReference type="PROSITE" id="PS51186"/>
    </source>
</evidence>
<reference evidence="4 5" key="1">
    <citation type="journal article" date="2012" name="Stand. Genomic Sci.">
        <title>Genome sequence of the halotolerant bacterium Corynebacterium halotolerans type strain YIM 70093(T) (= DSM 44683(T)).</title>
        <authorList>
            <person name="Ruckert C."/>
            <person name="Albersmeier A."/>
            <person name="Al-Dilaimi A."/>
            <person name="Niehaus K."/>
            <person name="Szczepanowski R."/>
            <person name="Kalinowski J."/>
        </authorList>
    </citation>
    <scope>NUCLEOTIDE SEQUENCE [LARGE SCALE GENOMIC DNA]</scope>
    <source>
        <strain evidence="4">YIM 70093</strain>
    </source>
</reference>
<proteinExistence type="predicted"/>
<keyword evidence="5" id="KW-1185">Reference proteome</keyword>
<evidence type="ECO:0000313" key="5">
    <source>
        <dbReference type="Proteomes" id="UP000011723"/>
    </source>
</evidence>
<name>M1P603_9CORY</name>
<gene>
    <name evidence="4" type="ORF">A605_05300</name>
</gene>
<accession>M1P603</accession>
<dbReference type="Proteomes" id="UP000011723">
    <property type="component" value="Chromosome"/>
</dbReference>
<dbReference type="PROSITE" id="PS51186">
    <property type="entry name" value="GNAT"/>
    <property type="match status" value="1"/>
</dbReference>
<dbReference type="eggNOG" id="COG1247">
    <property type="taxonomic scope" value="Bacteria"/>
</dbReference>
<dbReference type="SUPFAM" id="SSF55729">
    <property type="entry name" value="Acyl-CoA N-acyltransferases (Nat)"/>
    <property type="match status" value="1"/>
</dbReference>
<dbReference type="InterPro" id="IPR016181">
    <property type="entry name" value="Acyl_CoA_acyltransferase"/>
</dbReference>
<dbReference type="CDD" id="cd04301">
    <property type="entry name" value="NAT_SF"/>
    <property type="match status" value="1"/>
</dbReference>